<keyword evidence="2" id="KW-1185">Reference proteome</keyword>
<reference evidence="1 2" key="1">
    <citation type="submission" date="2021-01" db="EMBL/GenBank/DDBJ databases">
        <title>Genomic Encyclopedia of Type Strains, Phase IV (KMG-IV): sequencing the most valuable type-strain genomes for metagenomic binning, comparative biology and taxonomic classification.</title>
        <authorList>
            <person name="Goeker M."/>
        </authorList>
    </citation>
    <scope>NUCLEOTIDE SEQUENCE [LARGE SCALE GENOMIC DNA]</scope>
    <source>
        <strain evidence="1 2">DSM 105453</strain>
    </source>
</reference>
<name>A0ABS2R627_9BACI</name>
<organism evidence="1 2">
    <name type="scientific">Siminovitchia thermophila</name>
    <dbReference type="NCBI Taxonomy" id="1245522"/>
    <lineage>
        <taxon>Bacteria</taxon>
        <taxon>Bacillati</taxon>
        <taxon>Bacillota</taxon>
        <taxon>Bacilli</taxon>
        <taxon>Bacillales</taxon>
        <taxon>Bacillaceae</taxon>
        <taxon>Siminovitchia</taxon>
    </lineage>
</organism>
<protein>
    <submittedName>
        <fullName evidence="1">Uncharacterized protein</fullName>
    </submittedName>
</protein>
<dbReference type="Proteomes" id="UP000823485">
    <property type="component" value="Unassembled WGS sequence"/>
</dbReference>
<comment type="caution">
    <text evidence="1">The sequence shown here is derived from an EMBL/GenBank/DDBJ whole genome shotgun (WGS) entry which is preliminary data.</text>
</comment>
<accession>A0ABS2R627</accession>
<dbReference type="EMBL" id="JAFBFH010000012">
    <property type="protein sequence ID" value="MBM7715101.1"/>
    <property type="molecule type" value="Genomic_DNA"/>
</dbReference>
<sequence>MLVEPIGHLGAVCSHLDLLYSLKILKGESYGTLHAHMLQIGILATFLKSLRPFWNTSYLTSFTFDFYEIVAA</sequence>
<evidence type="ECO:0000313" key="2">
    <source>
        <dbReference type="Proteomes" id="UP000823485"/>
    </source>
</evidence>
<gene>
    <name evidence="1" type="ORF">JOC94_002073</name>
</gene>
<proteinExistence type="predicted"/>
<evidence type="ECO:0000313" key="1">
    <source>
        <dbReference type="EMBL" id="MBM7715101.1"/>
    </source>
</evidence>